<organism evidence="2 3">
    <name type="scientific">Rhinolophus ferrumequinum</name>
    <name type="common">Greater horseshoe bat</name>
    <dbReference type="NCBI Taxonomy" id="59479"/>
    <lineage>
        <taxon>Eukaryota</taxon>
        <taxon>Metazoa</taxon>
        <taxon>Chordata</taxon>
        <taxon>Craniata</taxon>
        <taxon>Vertebrata</taxon>
        <taxon>Euteleostomi</taxon>
        <taxon>Mammalia</taxon>
        <taxon>Eutheria</taxon>
        <taxon>Laurasiatheria</taxon>
        <taxon>Chiroptera</taxon>
        <taxon>Yinpterochiroptera</taxon>
        <taxon>Rhinolophoidea</taxon>
        <taxon>Rhinolophidae</taxon>
        <taxon>Rhinolophinae</taxon>
        <taxon>Rhinolophus</taxon>
    </lineage>
</organism>
<gene>
    <name evidence="2" type="ORF">mRhiFer1_008127</name>
</gene>
<reference evidence="2 3" key="1">
    <citation type="journal article" date="2020" name="Nature">
        <title>Six reference-quality genomes reveal evolution of bat adaptations.</title>
        <authorList>
            <person name="Jebb D."/>
            <person name="Huang Z."/>
            <person name="Pippel M."/>
            <person name="Hughes G.M."/>
            <person name="Lavrichenko K."/>
            <person name="Devanna P."/>
            <person name="Winkler S."/>
            <person name="Jermiin L.S."/>
            <person name="Skirmuntt E.C."/>
            <person name="Katzourakis A."/>
            <person name="Burkitt-Gray L."/>
            <person name="Ray D.A."/>
            <person name="Sullivan K.A.M."/>
            <person name="Roscito J.G."/>
            <person name="Kirilenko B.M."/>
            <person name="Davalos L.M."/>
            <person name="Corthals A.P."/>
            <person name="Power M.L."/>
            <person name="Jones G."/>
            <person name="Ransome R.D."/>
            <person name="Dechmann D.K.N."/>
            <person name="Locatelli A.G."/>
            <person name="Puechmaille S.J."/>
            <person name="Fedrigo O."/>
            <person name="Jarvis E.D."/>
            <person name="Hiller M."/>
            <person name="Vernes S.C."/>
            <person name="Myers E.W."/>
            <person name="Teeling E.C."/>
        </authorList>
    </citation>
    <scope>NUCLEOTIDE SEQUENCE [LARGE SCALE GENOMIC DNA]</scope>
    <source>
        <strain evidence="2">MRhiFer1</strain>
        <tissue evidence="2">Lung</tissue>
    </source>
</reference>
<sequence>MAIKTSGIVAKETRVAAAQALLLKGPCMDLLAEGFTHSELQSSGSSSKGTRDKRRANEFSDFRRQVATISRSSSTWLIHFVPCPGTSKPFPVAFPYKWLALAHVVDFPKISQRLTKPKQATSVFQHVLYLWLNSPKPSTNTARLIHSFLGTSKPSTGGGHLQIILRLMSGGFWERQRLQTEVGLQWVLSQESLGLACPVDSFGHSQSITGLAPRMTHPKGRMGRHQNPAKVNPAL</sequence>
<comment type="caution">
    <text evidence="2">The sequence shown here is derived from an EMBL/GenBank/DDBJ whole genome shotgun (WGS) entry which is preliminary data.</text>
</comment>
<dbReference type="AlphaFoldDB" id="A0A7J7W7C4"/>
<protein>
    <submittedName>
        <fullName evidence="2">Uncharacterized protein</fullName>
    </submittedName>
</protein>
<proteinExistence type="predicted"/>
<dbReference type="Proteomes" id="UP000585614">
    <property type="component" value="Unassembled WGS sequence"/>
</dbReference>
<evidence type="ECO:0000313" key="3">
    <source>
        <dbReference type="Proteomes" id="UP000585614"/>
    </source>
</evidence>
<name>A0A7J7W7C4_RHIFE</name>
<evidence type="ECO:0000256" key="1">
    <source>
        <dbReference type="SAM" id="MobiDB-lite"/>
    </source>
</evidence>
<feature type="region of interest" description="Disordered" evidence="1">
    <location>
        <begin position="216"/>
        <end position="235"/>
    </location>
</feature>
<accession>A0A7J7W7C4</accession>
<evidence type="ECO:0000313" key="2">
    <source>
        <dbReference type="EMBL" id="KAF6333357.1"/>
    </source>
</evidence>
<dbReference type="EMBL" id="JACAGC010000011">
    <property type="protein sequence ID" value="KAF6333357.1"/>
    <property type="molecule type" value="Genomic_DNA"/>
</dbReference>